<evidence type="ECO:0000256" key="1">
    <source>
        <dbReference type="ARBA" id="ARBA00004651"/>
    </source>
</evidence>
<dbReference type="GO" id="GO:0017038">
    <property type="term" value="P:protein import"/>
    <property type="evidence" value="ECO:0007669"/>
    <property type="project" value="TreeGrafter"/>
</dbReference>
<evidence type="ECO:0000259" key="8">
    <source>
        <dbReference type="Pfam" id="PF01618"/>
    </source>
</evidence>
<evidence type="ECO:0000256" key="2">
    <source>
        <dbReference type="ARBA" id="ARBA00022475"/>
    </source>
</evidence>
<comment type="similarity">
    <text evidence="6">Belongs to the exbB/tolQ family.</text>
</comment>
<feature type="transmembrane region" description="Helical" evidence="7">
    <location>
        <begin position="134"/>
        <end position="156"/>
    </location>
</feature>
<name>A0A1M7A6G5_9GAMM</name>
<dbReference type="InterPro" id="IPR050790">
    <property type="entry name" value="ExbB/TolQ_transport"/>
</dbReference>
<evidence type="ECO:0000256" key="5">
    <source>
        <dbReference type="ARBA" id="ARBA00023136"/>
    </source>
</evidence>
<keyword evidence="6" id="KW-0653">Protein transport</keyword>
<dbReference type="STRING" id="44933.SAMN05660971_00378"/>
<reference evidence="10 11" key="1">
    <citation type="submission" date="2016-11" db="EMBL/GenBank/DDBJ databases">
        <authorList>
            <person name="Jaros S."/>
            <person name="Januszkiewicz K."/>
            <person name="Wedrychowicz H."/>
        </authorList>
    </citation>
    <scope>NUCLEOTIDE SEQUENCE [LARGE SCALE GENOMIC DNA]</scope>
    <source>
        <strain evidence="10 11">DSM 4740</strain>
    </source>
</reference>
<comment type="subcellular location">
    <subcellularLocation>
        <location evidence="1">Cell membrane</location>
        <topology evidence="1">Multi-pass membrane protein</topology>
    </subcellularLocation>
    <subcellularLocation>
        <location evidence="6">Membrane</location>
        <topology evidence="6">Multi-pass membrane protein</topology>
    </subcellularLocation>
</comment>
<dbReference type="Pfam" id="PF01618">
    <property type="entry name" value="MotA_ExbB"/>
    <property type="match status" value="1"/>
</dbReference>
<reference evidence="9 12" key="2">
    <citation type="submission" date="2019-07" db="EMBL/GenBank/DDBJ databases">
        <title>Whole genome shotgun sequence of Halomonas cupida NBRC 102219.</title>
        <authorList>
            <person name="Hosoyama A."/>
            <person name="Uohara A."/>
            <person name="Ohji S."/>
            <person name="Ichikawa N."/>
        </authorList>
    </citation>
    <scope>NUCLEOTIDE SEQUENCE [LARGE SCALE GENOMIC DNA]</scope>
    <source>
        <strain evidence="9 12">NBRC 102219</strain>
    </source>
</reference>
<dbReference type="Proteomes" id="UP000321726">
    <property type="component" value="Unassembled WGS sequence"/>
</dbReference>
<keyword evidence="2" id="KW-1003">Cell membrane</keyword>
<evidence type="ECO:0000256" key="6">
    <source>
        <dbReference type="RuleBase" id="RU004057"/>
    </source>
</evidence>
<dbReference type="EMBL" id="FRCA01000001">
    <property type="protein sequence ID" value="SHL38236.1"/>
    <property type="molecule type" value="Genomic_DNA"/>
</dbReference>
<keyword evidence="3 7" id="KW-0812">Transmembrane</keyword>
<feature type="transmembrane region" description="Helical" evidence="7">
    <location>
        <begin position="93"/>
        <end position="114"/>
    </location>
</feature>
<protein>
    <submittedName>
        <fullName evidence="10">Biopolymer transport protein ExbB</fullName>
    </submittedName>
    <submittedName>
        <fullName evidence="9">Biopolymer transporter ExbB</fullName>
    </submittedName>
</protein>
<sequence length="183" mass="20761">MTLWPESLDWLDPLHWLIDAGGPVLVVIAVVAMLLFSVGLERWWFFRFHYRPARRALVERWIARQDHTSWTAMTLREVWVQDLIRGLRGPLPWLKLLVVICPLLGLLGTVTGMITVFDSLSLAAVNQARAMADGVARATLPTLTGMAVSVVGLLFITRLEHIIRREDQRLHDRLARAVEDAHA</sequence>
<dbReference type="EMBL" id="BJXU01000015">
    <property type="protein sequence ID" value="GEN22515.1"/>
    <property type="molecule type" value="Genomic_DNA"/>
</dbReference>
<evidence type="ECO:0000256" key="7">
    <source>
        <dbReference type="SAM" id="Phobius"/>
    </source>
</evidence>
<dbReference type="InterPro" id="IPR002898">
    <property type="entry name" value="MotA_ExbB_proton_chnl"/>
</dbReference>
<keyword evidence="5 7" id="KW-0472">Membrane</keyword>
<keyword evidence="12" id="KW-1185">Reference proteome</keyword>
<gene>
    <name evidence="9" type="ORF">HCU01_04640</name>
    <name evidence="10" type="ORF">SAMN05660971_00378</name>
</gene>
<evidence type="ECO:0000256" key="4">
    <source>
        <dbReference type="ARBA" id="ARBA00022989"/>
    </source>
</evidence>
<evidence type="ECO:0000313" key="11">
    <source>
        <dbReference type="Proteomes" id="UP000184123"/>
    </source>
</evidence>
<dbReference type="PANTHER" id="PTHR30625:SF18">
    <property type="entry name" value="TONB2 ENERGY TRANSDUCTION SYSTEM INNER MEMBRANE COMPONENT EXBB"/>
    <property type="match status" value="1"/>
</dbReference>
<dbReference type="GO" id="GO:0005886">
    <property type="term" value="C:plasma membrane"/>
    <property type="evidence" value="ECO:0007669"/>
    <property type="project" value="UniProtKB-SubCell"/>
</dbReference>
<proteinExistence type="inferred from homology"/>
<evidence type="ECO:0000256" key="3">
    <source>
        <dbReference type="ARBA" id="ARBA00022692"/>
    </source>
</evidence>
<evidence type="ECO:0000313" key="10">
    <source>
        <dbReference type="EMBL" id="SHL38236.1"/>
    </source>
</evidence>
<feature type="domain" description="MotA/TolQ/ExbB proton channel" evidence="8">
    <location>
        <begin position="65"/>
        <end position="170"/>
    </location>
</feature>
<keyword evidence="6" id="KW-0813">Transport</keyword>
<dbReference type="OrthoDB" id="4045at2"/>
<accession>A0A1M7A6G5</accession>
<dbReference type="AlphaFoldDB" id="A0A1M7A6G5"/>
<feature type="transmembrane region" description="Helical" evidence="7">
    <location>
        <begin position="20"/>
        <end position="45"/>
    </location>
</feature>
<keyword evidence="4 7" id="KW-1133">Transmembrane helix</keyword>
<dbReference type="Proteomes" id="UP000184123">
    <property type="component" value="Unassembled WGS sequence"/>
</dbReference>
<dbReference type="RefSeq" id="WP_073433314.1">
    <property type="nucleotide sequence ID" value="NZ_BJXU01000015.1"/>
</dbReference>
<organism evidence="10 11">
    <name type="scientific">Halomonas cupida</name>
    <dbReference type="NCBI Taxonomy" id="44933"/>
    <lineage>
        <taxon>Bacteria</taxon>
        <taxon>Pseudomonadati</taxon>
        <taxon>Pseudomonadota</taxon>
        <taxon>Gammaproteobacteria</taxon>
        <taxon>Oceanospirillales</taxon>
        <taxon>Halomonadaceae</taxon>
        <taxon>Halomonas</taxon>
    </lineage>
</organism>
<evidence type="ECO:0000313" key="12">
    <source>
        <dbReference type="Proteomes" id="UP000321726"/>
    </source>
</evidence>
<dbReference type="PANTHER" id="PTHR30625">
    <property type="entry name" value="PROTEIN TOLQ"/>
    <property type="match status" value="1"/>
</dbReference>
<evidence type="ECO:0000313" key="9">
    <source>
        <dbReference type="EMBL" id="GEN22515.1"/>
    </source>
</evidence>